<proteinExistence type="predicted"/>
<evidence type="ECO:0000256" key="1">
    <source>
        <dbReference type="ARBA" id="ARBA00022448"/>
    </source>
</evidence>
<organism evidence="5">
    <name type="scientific">hydrothermal vent metagenome</name>
    <dbReference type="NCBI Taxonomy" id="652676"/>
    <lineage>
        <taxon>unclassified sequences</taxon>
        <taxon>metagenomes</taxon>
        <taxon>ecological metagenomes</taxon>
    </lineage>
</organism>
<dbReference type="AlphaFoldDB" id="A0A1W1BGC2"/>
<feature type="domain" description="Organic solvent tolerance-like N-terminal" evidence="4">
    <location>
        <begin position="21"/>
        <end position="132"/>
    </location>
</feature>
<dbReference type="PANTHER" id="PTHR36504:SF1">
    <property type="entry name" value="LIPOPOLYSACCHARIDE EXPORT SYSTEM PROTEIN LPTA"/>
    <property type="match status" value="1"/>
</dbReference>
<dbReference type="GO" id="GO:0030288">
    <property type="term" value="C:outer membrane-bounded periplasmic space"/>
    <property type="evidence" value="ECO:0007669"/>
    <property type="project" value="TreeGrafter"/>
</dbReference>
<dbReference type="InterPro" id="IPR052037">
    <property type="entry name" value="LPS_export_LptA"/>
</dbReference>
<name>A0A1W1BGC2_9ZZZZ</name>
<sequence length="157" mass="18177">MKKFIFFILLVASMLVAEELKIKADYFEADQKKGVSLFKGGVHIQKGYDEINASKVTIFTDKEHNPLKFIAEGDVSFKIEDERRKHYIGRAQKVIYNPKKKEYRFYSDVYLHQVGDTKEIQGDEVVFDATNGKAHAKGIQNNPVIMIFDIKEEKKKK</sequence>
<reference evidence="5" key="1">
    <citation type="submission" date="2016-10" db="EMBL/GenBank/DDBJ databases">
        <authorList>
            <person name="de Groot N.N."/>
        </authorList>
    </citation>
    <scope>NUCLEOTIDE SEQUENCE</scope>
</reference>
<gene>
    <name evidence="5" type="ORF">MNB_SM-7-1273</name>
</gene>
<keyword evidence="3" id="KW-0574">Periplasm</keyword>
<dbReference type="Gene3D" id="2.60.450.10">
    <property type="entry name" value="Lipopolysaccharide (LPS) transport protein A like domain"/>
    <property type="match status" value="1"/>
</dbReference>
<evidence type="ECO:0000256" key="2">
    <source>
        <dbReference type="ARBA" id="ARBA00022729"/>
    </source>
</evidence>
<evidence type="ECO:0000259" key="4">
    <source>
        <dbReference type="Pfam" id="PF03968"/>
    </source>
</evidence>
<dbReference type="GO" id="GO:0001530">
    <property type="term" value="F:lipopolysaccharide binding"/>
    <property type="evidence" value="ECO:0007669"/>
    <property type="project" value="InterPro"/>
</dbReference>
<evidence type="ECO:0000256" key="3">
    <source>
        <dbReference type="ARBA" id="ARBA00022764"/>
    </source>
</evidence>
<dbReference type="InterPro" id="IPR014340">
    <property type="entry name" value="LptA"/>
</dbReference>
<keyword evidence="2" id="KW-0732">Signal</keyword>
<dbReference type="GO" id="GO:0015920">
    <property type="term" value="P:lipopolysaccharide transport"/>
    <property type="evidence" value="ECO:0007669"/>
    <property type="project" value="InterPro"/>
</dbReference>
<dbReference type="GO" id="GO:0009279">
    <property type="term" value="C:cell outer membrane"/>
    <property type="evidence" value="ECO:0007669"/>
    <property type="project" value="TreeGrafter"/>
</dbReference>
<protein>
    <submittedName>
        <fullName evidence="5">OstA family organic solvent tolerance protein</fullName>
    </submittedName>
</protein>
<dbReference type="NCBIfam" id="TIGR03002">
    <property type="entry name" value="outer_YhbN_LptA"/>
    <property type="match status" value="1"/>
</dbReference>
<keyword evidence="1" id="KW-0813">Transport</keyword>
<dbReference type="Pfam" id="PF03968">
    <property type="entry name" value="LptD_N"/>
    <property type="match status" value="1"/>
</dbReference>
<dbReference type="GO" id="GO:0017089">
    <property type="term" value="F:glycolipid transfer activity"/>
    <property type="evidence" value="ECO:0007669"/>
    <property type="project" value="TreeGrafter"/>
</dbReference>
<evidence type="ECO:0000313" key="5">
    <source>
        <dbReference type="EMBL" id="SFV52553.1"/>
    </source>
</evidence>
<dbReference type="InterPro" id="IPR005653">
    <property type="entry name" value="OstA-like_N"/>
</dbReference>
<dbReference type="PANTHER" id="PTHR36504">
    <property type="entry name" value="LIPOPOLYSACCHARIDE EXPORT SYSTEM PROTEIN LPTA"/>
    <property type="match status" value="1"/>
</dbReference>
<accession>A0A1W1BGC2</accession>
<dbReference type="EMBL" id="FPHB01000020">
    <property type="protein sequence ID" value="SFV52553.1"/>
    <property type="molecule type" value="Genomic_DNA"/>
</dbReference>